<organism evidence="4 5">
    <name type="scientific">Athelia psychrophila</name>
    <dbReference type="NCBI Taxonomy" id="1759441"/>
    <lineage>
        <taxon>Eukaryota</taxon>
        <taxon>Fungi</taxon>
        <taxon>Dikarya</taxon>
        <taxon>Basidiomycota</taxon>
        <taxon>Agaricomycotina</taxon>
        <taxon>Agaricomycetes</taxon>
        <taxon>Agaricomycetidae</taxon>
        <taxon>Atheliales</taxon>
        <taxon>Atheliaceae</taxon>
        <taxon>Athelia</taxon>
    </lineage>
</organism>
<keyword evidence="1" id="KW-0479">Metal-binding</keyword>
<keyword evidence="1" id="KW-0863">Zinc-finger</keyword>
<accession>A0A167UAE2</accession>
<dbReference type="EMBL" id="KV418009">
    <property type="protein sequence ID" value="KZP03751.1"/>
    <property type="molecule type" value="Genomic_DNA"/>
</dbReference>
<reference evidence="4 5" key="1">
    <citation type="journal article" date="2016" name="Mol. Biol. Evol.">
        <title>Comparative Genomics of Early-Diverging Mushroom-Forming Fungi Provides Insights into the Origins of Lignocellulose Decay Capabilities.</title>
        <authorList>
            <person name="Nagy L.G."/>
            <person name="Riley R."/>
            <person name="Tritt A."/>
            <person name="Adam C."/>
            <person name="Daum C."/>
            <person name="Floudas D."/>
            <person name="Sun H."/>
            <person name="Yadav J.S."/>
            <person name="Pangilinan J."/>
            <person name="Larsson K.H."/>
            <person name="Matsuura K."/>
            <person name="Barry K."/>
            <person name="Labutti K."/>
            <person name="Kuo R."/>
            <person name="Ohm R.A."/>
            <person name="Bhattacharya S.S."/>
            <person name="Shirouzu T."/>
            <person name="Yoshinaga Y."/>
            <person name="Martin F.M."/>
            <person name="Grigoriev I.V."/>
            <person name="Hibbett D.S."/>
        </authorList>
    </citation>
    <scope>NUCLEOTIDE SEQUENCE [LARGE SCALE GENOMIC DNA]</scope>
    <source>
        <strain evidence="4 5">CBS 109695</strain>
    </source>
</reference>
<evidence type="ECO:0000256" key="2">
    <source>
        <dbReference type="SAM" id="MobiDB-lite"/>
    </source>
</evidence>
<evidence type="ECO:0000313" key="4">
    <source>
        <dbReference type="EMBL" id="KZP03751.1"/>
    </source>
</evidence>
<protein>
    <recommendedName>
        <fullName evidence="3">C3H1-type domain-containing protein</fullName>
    </recommendedName>
</protein>
<name>A0A167UAE2_9AGAM</name>
<dbReference type="PROSITE" id="PS50103">
    <property type="entry name" value="ZF_C3H1"/>
    <property type="match status" value="1"/>
</dbReference>
<proteinExistence type="predicted"/>
<evidence type="ECO:0000313" key="5">
    <source>
        <dbReference type="Proteomes" id="UP000076532"/>
    </source>
</evidence>
<evidence type="ECO:0000256" key="1">
    <source>
        <dbReference type="PROSITE-ProRule" id="PRU00723"/>
    </source>
</evidence>
<sequence length="181" mass="20207">MKRREMREGEMLDLGWVIVNAHPKIWSLDILDRRRLYTSRHSPAKKPQVAVPKDRTRSEPNGQAQPVQVTENLKLSGKCRLFIQGHCEFGDLCKRSHGDSPGEATTSPTIRIPVRAFEMILPSSVLIKRHATTSSASTLSRPNARTTTPHSNPSPGTIPDNQVKTPCFSWGIRANADMITM</sequence>
<feature type="region of interest" description="Disordered" evidence="2">
    <location>
        <begin position="132"/>
        <end position="164"/>
    </location>
</feature>
<feature type="domain" description="C3H1-type" evidence="3">
    <location>
        <begin position="78"/>
        <end position="100"/>
    </location>
</feature>
<dbReference type="GO" id="GO:0008270">
    <property type="term" value="F:zinc ion binding"/>
    <property type="evidence" value="ECO:0007669"/>
    <property type="project" value="UniProtKB-KW"/>
</dbReference>
<dbReference type="InterPro" id="IPR000571">
    <property type="entry name" value="Znf_CCCH"/>
</dbReference>
<dbReference type="Proteomes" id="UP000076532">
    <property type="component" value="Unassembled WGS sequence"/>
</dbReference>
<feature type="region of interest" description="Disordered" evidence="2">
    <location>
        <begin position="39"/>
        <end position="64"/>
    </location>
</feature>
<keyword evidence="1" id="KW-0862">Zinc</keyword>
<evidence type="ECO:0000259" key="3">
    <source>
        <dbReference type="PROSITE" id="PS50103"/>
    </source>
</evidence>
<feature type="zinc finger region" description="C3H1-type" evidence="1">
    <location>
        <begin position="78"/>
        <end position="100"/>
    </location>
</feature>
<dbReference type="AlphaFoldDB" id="A0A167UAE2"/>
<keyword evidence="5" id="KW-1185">Reference proteome</keyword>
<gene>
    <name evidence="4" type="ORF">FIBSPDRAFT_904790</name>
</gene>